<organism evidence="3 4">
    <name type="scientific">Palleronia abyssalis</name>
    <dbReference type="NCBI Taxonomy" id="1501240"/>
    <lineage>
        <taxon>Bacteria</taxon>
        <taxon>Pseudomonadati</taxon>
        <taxon>Pseudomonadota</taxon>
        <taxon>Alphaproteobacteria</taxon>
        <taxon>Rhodobacterales</taxon>
        <taxon>Roseobacteraceae</taxon>
        <taxon>Palleronia</taxon>
    </lineage>
</organism>
<evidence type="ECO:0000256" key="2">
    <source>
        <dbReference type="SAM" id="SignalP"/>
    </source>
</evidence>
<dbReference type="PROSITE" id="PS51257">
    <property type="entry name" value="PROKAR_LIPOPROTEIN"/>
    <property type="match status" value="1"/>
</dbReference>
<keyword evidence="2" id="KW-0732">Signal</keyword>
<evidence type="ECO:0000313" key="4">
    <source>
        <dbReference type="Proteomes" id="UP000244912"/>
    </source>
</evidence>
<keyword evidence="4" id="KW-1185">Reference proteome</keyword>
<name>A0A2R8BUG2_9RHOB</name>
<dbReference type="Proteomes" id="UP000244912">
    <property type="component" value="Unassembled WGS sequence"/>
</dbReference>
<accession>A0A2R8BUG2</accession>
<dbReference type="Pfam" id="PF11150">
    <property type="entry name" value="DUF2927"/>
    <property type="match status" value="1"/>
</dbReference>
<feature type="compositionally biased region" description="Pro residues" evidence="1">
    <location>
        <begin position="27"/>
        <end position="44"/>
    </location>
</feature>
<proteinExistence type="predicted"/>
<feature type="signal peptide" evidence="2">
    <location>
        <begin position="1"/>
        <end position="20"/>
    </location>
</feature>
<dbReference type="EMBL" id="ONZF01000003">
    <property type="protein sequence ID" value="SPJ23807.1"/>
    <property type="molecule type" value="Genomic_DNA"/>
</dbReference>
<evidence type="ECO:0000256" key="1">
    <source>
        <dbReference type="SAM" id="MobiDB-lite"/>
    </source>
</evidence>
<dbReference type="InterPro" id="IPR021323">
    <property type="entry name" value="DUF2927"/>
</dbReference>
<feature type="region of interest" description="Disordered" evidence="1">
    <location>
        <begin position="27"/>
        <end position="57"/>
    </location>
</feature>
<gene>
    <name evidence="3" type="ORF">PAA8504_01625</name>
</gene>
<dbReference type="AlphaFoldDB" id="A0A2R8BUG2"/>
<feature type="chain" id="PRO_5015327728" description="DUF2927 domain-containing protein" evidence="2">
    <location>
        <begin position="21"/>
        <end position="320"/>
    </location>
</feature>
<evidence type="ECO:0008006" key="5">
    <source>
        <dbReference type="Google" id="ProtNLM"/>
    </source>
</evidence>
<dbReference type="RefSeq" id="WP_108893670.1">
    <property type="nucleotide sequence ID" value="NZ_ONZF01000003.1"/>
</dbReference>
<sequence length="320" mass="35699">MILRAVLPALLTAITLVGCAQLEPADPVPVPPSRPERPPAPAVEPAPEAAEPEPESKELSAYYDRIEQGLLVQGLLRQDGGGPDTPWDARRLADTFLRLAFYEEYAPNGGVLVARETESRLHRWEIPVRIETRFGDTIPVEQQTRDRNDVIAFTRRLARVTGHPITPTTTNGNFTVFIVNEAERRDMGDELRRLVPELQNAALQSILDLPRNNYCIVFAVDPGTTGRYNRAVAIIRGEHPDLLRLSCFHEEIAQGLGLANDSPRARPSIFNDDEEFALLTTMDEQLLAMLYDDRLRPGMTLDEAEPIVRRIAAELIPGES</sequence>
<evidence type="ECO:0000313" key="3">
    <source>
        <dbReference type="EMBL" id="SPJ23807.1"/>
    </source>
</evidence>
<reference evidence="3 4" key="1">
    <citation type="submission" date="2018-03" db="EMBL/GenBank/DDBJ databases">
        <authorList>
            <person name="Keele B.F."/>
        </authorList>
    </citation>
    <scope>NUCLEOTIDE SEQUENCE [LARGE SCALE GENOMIC DNA]</scope>
    <source>
        <strain evidence="3 4">CECT 8504</strain>
    </source>
</reference>
<protein>
    <recommendedName>
        <fullName evidence="5">DUF2927 domain-containing protein</fullName>
    </recommendedName>
</protein>
<dbReference type="OrthoDB" id="3295600at2"/>